<comment type="caution">
    <text evidence="3">The sequence shown here is derived from an EMBL/GenBank/DDBJ whole genome shotgun (WGS) entry which is preliminary data.</text>
</comment>
<keyword evidence="1" id="KW-0472">Membrane</keyword>
<dbReference type="AlphaFoldDB" id="A0A1Y3DWN8"/>
<reference evidence="3 4" key="1">
    <citation type="submission" date="2017-05" db="EMBL/GenBank/DDBJ databases">
        <title>PacBio assembly of a Plasmodium knowlesi genome sequence with Hi-C correction and manual annotation of the SICAvar gene family.</title>
        <authorList>
            <person name="Lapp S.A."/>
            <person name="Geraldo J.A."/>
            <person name="Chien J.-T."/>
            <person name="Ay F."/>
            <person name="Pakala S.B."/>
            <person name="Batugedara G."/>
            <person name="Humphrey J.C."/>
            <person name="Debarry J.D."/>
            <person name="Le Roch K.G."/>
            <person name="Galinski M.R."/>
            <person name="Kissinger J.C."/>
        </authorList>
    </citation>
    <scope>NUCLEOTIDE SEQUENCE [LARGE SCALE GENOMIC DNA]</scope>
    <source>
        <strain evidence="4">Malayan Strain Pk1 (A+)</strain>
    </source>
</reference>
<keyword evidence="1" id="KW-0812">Transmembrane</keyword>
<dbReference type="PANTHER" id="PTHR36193">
    <property type="entry name" value="PHISTB DOMAIN-CONTAINING RESA-LIKE PROTEIN 1"/>
    <property type="match status" value="1"/>
</dbReference>
<evidence type="ECO:0000313" key="3">
    <source>
        <dbReference type="EMBL" id="OTN67706.1"/>
    </source>
</evidence>
<feature type="transmembrane region" description="Helical" evidence="1">
    <location>
        <begin position="57"/>
        <end position="75"/>
    </location>
</feature>
<dbReference type="VEuPathDB" id="PlasmoDB:PKNH_1326000"/>
<evidence type="ECO:0000313" key="4">
    <source>
        <dbReference type="Proteomes" id="UP000195012"/>
    </source>
</evidence>
<dbReference type="PANTHER" id="PTHR36193:SF23">
    <property type="entry name" value="PHISTB DOMAIN-CONTAINING RESA-LIKE PROTEIN 1"/>
    <property type="match status" value="1"/>
</dbReference>
<sequence>MGSDLCDRGYFHNGSRRSNSSLVVNKKSFKSRFIRSLEKGNKIITGRIYAKVARSGIFILFVLTLLNLFIQNIYYKNEEWKSFEKFEISIKGCARKLGQIEQLRECADLARQALKNEDSAHLRKYKKNFYQRMEESLKQVGPDPLPTCMKKDDKTSTKNGKNRIMTTAELKKKYEDVLYKKISKDDIKENFEFIDASNYENIHQKKNVLYNEDDNEELDYGCTMKDIAEEITEYDLKLKIEKLPYVVKPKDMFIIWHYVQSFGRDEYLRMNGDLLRICGEVQKEYNIADHIKRREWQEASRYMISELQKKEHNDYLEFKELVEKGPCKKGKFYEYIDKKRNSWKFMTAVMMDSWKGSLIEKLKSYSVEEA</sequence>
<dbReference type="InterPro" id="IPR019111">
    <property type="entry name" value="PRESA_N"/>
</dbReference>
<organism evidence="3 4">
    <name type="scientific">Plasmodium knowlesi</name>
    <dbReference type="NCBI Taxonomy" id="5850"/>
    <lineage>
        <taxon>Eukaryota</taxon>
        <taxon>Sar</taxon>
        <taxon>Alveolata</taxon>
        <taxon>Apicomplexa</taxon>
        <taxon>Aconoidasida</taxon>
        <taxon>Haemosporida</taxon>
        <taxon>Plasmodiidae</taxon>
        <taxon>Plasmodium</taxon>
        <taxon>Plasmodium (Plasmodium)</taxon>
    </lineage>
</organism>
<dbReference type="Proteomes" id="UP000195012">
    <property type="component" value="Unassembled WGS sequence"/>
</dbReference>
<evidence type="ECO:0000259" key="2">
    <source>
        <dbReference type="Pfam" id="PF09687"/>
    </source>
</evidence>
<dbReference type="InterPro" id="IPR006526">
    <property type="entry name" value="Export_prot_PHISTa/b/c"/>
</dbReference>
<evidence type="ECO:0000256" key="1">
    <source>
        <dbReference type="SAM" id="Phobius"/>
    </source>
</evidence>
<name>A0A1Y3DWN8_PLAKN</name>
<dbReference type="OrthoDB" id="384462at2759"/>
<dbReference type="EMBL" id="NETL01000019">
    <property type="protein sequence ID" value="OTN67706.1"/>
    <property type="molecule type" value="Genomic_DNA"/>
</dbReference>
<protein>
    <recommendedName>
        <fullName evidence="2">Plasmodium RESA N-terminal domain-containing protein</fullName>
    </recommendedName>
</protein>
<dbReference type="InterPro" id="IPR044885">
    <property type="entry name" value="PRESA_N_sf"/>
</dbReference>
<gene>
    <name evidence="3" type="ORF">PKNOH_S05370500</name>
</gene>
<dbReference type="VEuPathDB" id="PlasmoDB:PKNOH_S05370500"/>
<dbReference type="VEuPathDB" id="PlasmoDB:PKA1H_130031500"/>
<feature type="domain" description="Plasmodium RESA N-terminal" evidence="2">
    <location>
        <begin position="231"/>
        <end position="354"/>
    </location>
</feature>
<dbReference type="Pfam" id="PF09687">
    <property type="entry name" value="PRESAN"/>
    <property type="match status" value="1"/>
</dbReference>
<dbReference type="eggNOG" id="ENOG502RXMW">
    <property type="taxonomic scope" value="Eukaryota"/>
</dbReference>
<keyword evidence="1" id="KW-1133">Transmembrane helix</keyword>
<proteinExistence type="predicted"/>
<accession>A0A1Y3DWN8</accession>
<dbReference type="Gene3D" id="6.10.280.180">
    <property type="entry name" value="Plasmodium RESA, N-terminal helical domain"/>
    <property type="match status" value="1"/>
</dbReference>
<dbReference type="NCBIfam" id="TIGR01639">
    <property type="entry name" value="P_fal_TIGR01639"/>
    <property type="match status" value="1"/>
</dbReference>